<evidence type="ECO:0000313" key="2">
    <source>
        <dbReference type="EMBL" id="CCH68661.1"/>
    </source>
</evidence>
<keyword evidence="3" id="KW-1185">Reference proteome</keyword>
<accession>N0DZ77</accession>
<dbReference type="eggNOG" id="COG2120">
    <property type="taxonomic scope" value="Bacteria"/>
</dbReference>
<dbReference type="PANTHER" id="PTHR12993:SF28">
    <property type="entry name" value="LMBE FAMILY PROTEIN"/>
    <property type="match status" value="1"/>
</dbReference>
<dbReference type="OrthoDB" id="3514174at2"/>
<name>N0DZ77_9MICO</name>
<proteinExistence type="predicted"/>
<dbReference type="RefSeq" id="WP_010849200.1">
    <property type="nucleotide sequence ID" value="NZ_HF570956.1"/>
</dbReference>
<evidence type="ECO:0000313" key="3">
    <source>
        <dbReference type="Proteomes" id="UP000013167"/>
    </source>
</evidence>
<reference evidence="2 3" key="1">
    <citation type="journal article" date="2013" name="ISME J.">
        <title>A metabolic model for members of the genus Tetrasphaera involved in enhanced biological phosphorus removal.</title>
        <authorList>
            <person name="Kristiansen R."/>
            <person name="Nguyen H.T.T."/>
            <person name="Saunders A.M."/>
            <person name="Nielsen J.L."/>
            <person name="Wimmer R."/>
            <person name="Le V.Q."/>
            <person name="McIlroy S.J."/>
            <person name="Petrovski S."/>
            <person name="Seviour R.J."/>
            <person name="Calteau A."/>
            <person name="Nielsen K.L."/>
            <person name="Nielsen P.H."/>
        </authorList>
    </citation>
    <scope>NUCLEOTIDE SEQUENCE [LARGE SCALE GENOMIC DNA]</scope>
    <source>
        <strain evidence="2 3">Lp2</strain>
    </source>
</reference>
<gene>
    <name evidence="2" type="ORF">BN10_110005</name>
</gene>
<dbReference type="EMBL" id="CAIZ01000013">
    <property type="protein sequence ID" value="CCH68661.1"/>
    <property type="molecule type" value="Genomic_DNA"/>
</dbReference>
<dbReference type="STRING" id="1193181.BN10_110005"/>
<dbReference type="HOGENOM" id="CLU_049311_3_2_11"/>
<dbReference type="GO" id="GO:0016811">
    <property type="term" value="F:hydrolase activity, acting on carbon-nitrogen (but not peptide) bonds, in linear amides"/>
    <property type="evidence" value="ECO:0007669"/>
    <property type="project" value="TreeGrafter"/>
</dbReference>
<dbReference type="GO" id="GO:0016137">
    <property type="term" value="P:glycoside metabolic process"/>
    <property type="evidence" value="ECO:0007669"/>
    <property type="project" value="UniProtKB-ARBA"/>
</dbReference>
<dbReference type="PANTHER" id="PTHR12993">
    <property type="entry name" value="N-ACETYLGLUCOSAMINYL-PHOSPHATIDYLINOSITOL DE-N-ACETYLASE-RELATED"/>
    <property type="match status" value="1"/>
</dbReference>
<dbReference type="InterPro" id="IPR003737">
    <property type="entry name" value="GlcNAc_PI_deacetylase-related"/>
</dbReference>
<dbReference type="AlphaFoldDB" id="N0DZ77"/>
<dbReference type="Proteomes" id="UP000013167">
    <property type="component" value="Unassembled WGS sequence"/>
</dbReference>
<dbReference type="InterPro" id="IPR024078">
    <property type="entry name" value="LmbE-like_dom_sf"/>
</dbReference>
<dbReference type="SUPFAM" id="SSF102588">
    <property type="entry name" value="LmbE-like"/>
    <property type="match status" value="1"/>
</dbReference>
<dbReference type="Pfam" id="PF02585">
    <property type="entry name" value="PIG-L"/>
    <property type="match status" value="1"/>
</dbReference>
<protein>
    <submittedName>
        <fullName evidence="2">LmbE family protein</fullName>
    </submittedName>
</protein>
<keyword evidence="1" id="KW-0862">Zinc</keyword>
<dbReference type="Gene3D" id="3.40.50.10320">
    <property type="entry name" value="LmbE-like"/>
    <property type="match status" value="1"/>
</dbReference>
<comment type="caution">
    <text evidence="2">The sequence shown here is derived from an EMBL/GenBank/DDBJ whole genome shotgun (WGS) entry which is preliminary data.</text>
</comment>
<evidence type="ECO:0000256" key="1">
    <source>
        <dbReference type="ARBA" id="ARBA00022833"/>
    </source>
</evidence>
<organism evidence="2 3">
    <name type="scientific">Phycicoccus elongatus Lp2</name>
    <dbReference type="NCBI Taxonomy" id="1193181"/>
    <lineage>
        <taxon>Bacteria</taxon>
        <taxon>Bacillati</taxon>
        <taxon>Actinomycetota</taxon>
        <taxon>Actinomycetes</taxon>
        <taxon>Micrococcales</taxon>
        <taxon>Intrasporangiaceae</taxon>
        <taxon>Phycicoccus</taxon>
    </lineage>
</organism>
<sequence>MAQPRPDTEIERILVVAAHPDDADFGLAGTMATWVDAGIEVTLLCVTHGEQGARPDTDITTIPALREAEQEAACAAYGVSDVRWLAGFRDGWVEPTFELQREIVRVIRAVRPQRVVCQSPERNYDRLQASHPDHLAAGEATVRACYPAAENPFAWPELHSEEGLPFWHVGEIWLMAHPAPDHVVDITDTFARKVAALQAHASQTAHRGEELQAFLRRMTGLMAQRMGLPEGRLGEAFKVIPLN</sequence>